<evidence type="ECO:0000256" key="1">
    <source>
        <dbReference type="ARBA" id="ARBA00022801"/>
    </source>
</evidence>
<dbReference type="InterPro" id="IPR036514">
    <property type="entry name" value="SGNH_hydro_sf"/>
</dbReference>
<dbReference type="SUPFAM" id="SSF52266">
    <property type="entry name" value="SGNH hydrolase"/>
    <property type="match status" value="1"/>
</dbReference>
<accession>A0A6A5QCG1</accession>
<proteinExistence type="predicted"/>
<evidence type="ECO:0000313" key="4">
    <source>
        <dbReference type="Proteomes" id="UP000800096"/>
    </source>
</evidence>
<dbReference type="CDD" id="cd01846">
    <property type="entry name" value="fatty_acyltransferase_like"/>
    <property type="match status" value="1"/>
</dbReference>
<dbReference type="PANTHER" id="PTHR45648">
    <property type="entry name" value="GDSL LIPASE/ACYLHYDROLASE FAMILY PROTEIN (AFU_ORTHOLOGUE AFUA_4G14700)"/>
    <property type="match status" value="1"/>
</dbReference>
<keyword evidence="4" id="KW-1185">Reference proteome</keyword>
<name>A0A6A5QCG1_AMPQU</name>
<dbReference type="GO" id="GO:0016788">
    <property type="term" value="F:hydrolase activity, acting on ester bonds"/>
    <property type="evidence" value="ECO:0007669"/>
    <property type="project" value="InterPro"/>
</dbReference>
<feature type="signal peptide" evidence="2">
    <location>
        <begin position="1"/>
        <end position="21"/>
    </location>
</feature>
<protein>
    <submittedName>
        <fullName evidence="3">GDSL lipase/esterase</fullName>
    </submittedName>
</protein>
<reference evidence="3" key="1">
    <citation type="journal article" date="2020" name="Stud. Mycol.">
        <title>101 Dothideomycetes genomes: a test case for predicting lifestyles and emergence of pathogens.</title>
        <authorList>
            <person name="Haridas S."/>
            <person name="Albert R."/>
            <person name="Binder M."/>
            <person name="Bloem J."/>
            <person name="Labutti K."/>
            <person name="Salamov A."/>
            <person name="Andreopoulos B."/>
            <person name="Baker S."/>
            <person name="Barry K."/>
            <person name="Bills G."/>
            <person name="Bluhm B."/>
            <person name="Cannon C."/>
            <person name="Castanera R."/>
            <person name="Culley D."/>
            <person name="Daum C."/>
            <person name="Ezra D."/>
            <person name="Gonzalez J."/>
            <person name="Henrissat B."/>
            <person name="Kuo A."/>
            <person name="Liang C."/>
            <person name="Lipzen A."/>
            <person name="Lutzoni F."/>
            <person name="Magnuson J."/>
            <person name="Mondo S."/>
            <person name="Nolan M."/>
            <person name="Ohm R."/>
            <person name="Pangilinan J."/>
            <person name="Park H.-J."/>
            <person name="Ramirez L."/>
            <person name="Alfaro M."/>
            <person name="Sun H."/>
            <person name="Tritt A."/>
            <person name="Yoshinaga Y."/>
            <person name="Zwiers L.-H."/>
            <person name="Turgeon B."/>
            <person name="Goodwin S."/>
            <person name="Spatafora J."/>
            <person name="Crous P."/>
            <person name="Grigoriev I."/>
        </authorList>
    </citation>
    <scope>NUCLEOTIDE SEQUENCE</scope>
    <source>
        <strain evidence="3">HMLAC05119</strain>
    </source>
</reference>
<keyword evidence="2" id="KW-0732">Signal</keyword>
<sequence length="358" mass="39277">MSLSWSLRMLVANLAFATGLTERSPHGWSDGQFKTLVTFGDSYTDENRLGYFVNNNGSAPPVGWDQGIGFTTASGGLSWARYASIYSKSTLYNYAVSGAVCSNQITPRQLAAINAPFPDIAGYELPAFIADSKYRRPNGTKFFTGKPDSTVYAIWIGTNDLGNGGFLADNQIKGKTVADYIDCVYEQVSRLYDNGARYFVLLNLAPLNLLPQYALPEDGGLPATQFFPTKASQNATAINGRMHATVAALNQVYKYRTPYEVDVQETWDDIHIASFDVNSLMTDIYNRPAKYLNGTAPLNVEGVVKLCDTTGANCTTQSSPDSYEWFDPLHPSEQTSRVVASEFVNVMGGKSKFATYWG</sequence>
<evidence type="ECO:0000256" key="2">
    <source>
        <dbReference type="SAM" id="SignalP"/>
    </source>
</evidence>
<dbReference type="AlphaFoldDB" id="A0A6A5QCG1"/>
<dbReference type="EMBL" id="ML979139">
    <property type="protein sequence ID" value="KAF1913291.1"/>
    <property type="molecule type" value="Genomic_DNA"/>
</dbReference>
<gene>
    <name evidence="3" type="ORF">BDU57DRAFT_522108</name>
</gene>
<keyword evidence="1" id="KW-0378">Hydrolase</keyword>
<dbReference type="InterPro" id="IPR001087">
    <property type="entry name" value="GDSL"/>
</dbReference>
<dbReference type="Gene3D" id="3.40.50.1110">
    <property type="entry name" value="SGNH hydrolase"/>
    <property type="match status" value="1"/>
</dbReference>
<feature type="chain" id="PRO_5025370300" evidence="2">
    <location>
        <begin position="22"/>
        <end position="358"/>
    </location>
</feature>
<dbReference type="OrthoDB" id="1600564at2759"/>
<dbReference type="PANTHER" id="PTHR45648:SF22">
    <property type="entry name" value="GDSL LIPASE_ACYLHYDROLASE FAMILY PROTEIN (AFU_ORTHOLOGUE AFUA_4G14700)"/>
    <property type="match status" value="1"/>
</dbReference>
<dbReference type="Proteomes" id="UP000800096">
    <property type="component" value="Unassembled WGS sequence"/>
</dbReference>
<organism evidence="3 4">
    <name type="scientific">Ampelomyces quisqualis</name>
    <name type="common">Powdery mildew agent</name>
    <dbReference type="NCBI Taxonomy" id="50730"/>
    <lineage>
        <taxon>Eukaryota</taxon>
        <taxon>Fungi</taxon>
        <taxon>Dikarya</taxon>
        <taxon>Ascomycota</taxon>
        <taxon>Pezizomycotina</taxon>
        <taxon>Dothideomycetes</taxon>
        <taxon>Pleosporomycetidae</taxon>
        <taxon>Pleosporales</taxon>
        <taxon>Pleosporineae</taxon>
        <taxon>Phaeosphaeriaceae</taxon>
        <taxon>Ampelomyces</taxon>
    </lineage>
</organism>
<dbReference type="Pfam" id="PF00657">
    <property type="entry name" value="Lipase_GDSL"/>
    <property type="match status" value="1"/>
</dbReference>
<evidence type="ECO:0000313" key="3">
    <source>
        <dbReference type="EMBL" id="KAF1913291.1"/>
    </source>
</evidence>
<dbReference type="InterPro" id="IPR051058">
    <property type="entry name" value="GDSL_Est/Lipase"/>
</dbReference>